<dbReference type="Proteomes" id="UP000321532">
    <property type="component" value="Unassembled WGS sequence"/>
</dbReference>
<sequence>MFGMCGLLLTVGSLINWTASKKEICDGFLVIDKQKIEYRYRSQPGANLLFVNMHGVTERLRCKNSFWSSTSVGDKISLCVYDSPLGFDFIEISEE</sequence>
<dbReference type="EMBL" id="BJYS01000004">
    <property type="protein sequence ID" value="GEO03115.1"/>
    <property type="molecule type" value="Genomic_DNA"/>
</dbReference>
<organism evidence="1 2">
    <name type="scientific">Adhaeribacter aerolatus</name>
    <dbReference type="NCBI Taxonomy" id="670289"/>
    <lineage>
        <taxon>Bacteria</taxon>
        <taxon>Pseudomonadati</taxon>
        <taxon>Bacteroidota</taxon>
        <taxon>Cytophagia</taxon>
        <taxon>Cytophagales</taxon>
        <taxon>Hymenobacteraceae</taxon>
        <taxon>Adhaeribacter</taxon>
    </lineage>
</organism>
<evidence type="ECO:0000313" key="2">
    <source>
        <dbReference type="Proteomes" id="UP000321532"/>
    </source>
</evidence>
<proteinExistence type="predicted"/>
<name>A0A512ATS6_9BACT</name>
<keyword evidence="2" id="KW-1185">Reference proteome</keyword>
<reference evidence="1 2" key="1">
    <citation type="submission" date="2019-07" db="EMBL/GenBank/DDBJ databases">
        <title>Whole genome shotgun sequence of Adhaeribacter aerolatus NBRC 106133.</title>
        <authorList>
            <person name="Hosoyama A."/>
            <person name="Uohara A."/>
            <person name="Ohji S."/>
            <person name="Ichikawa N."/>
        </authorList>
    </citation>
    <scope>NUCLEOTIDE SEQUENCE [LARGE SCALE GENOMIC DNA]</scope>
    <source>
        <strain evidence="1 2">NBRC 106133</strain>
    </source>
</reference>
<comment type="caution">
    <text evidence="1">The sequence shown here is derived from an EMBL/GenBank/DDBJ whole genome shotgun (WGS) entry which is preliminary data.</text>
</comment>
<evidence type="ECO:0000313" key="1">
    <source>
        <dbReference type="EMBL" id="GEO03115.1"/>
    </source>
</evidence>
<protein>
    <submittedName>
        <fullName evidence="1">Uncharacterized protein</fullName>
    </submittedName>
</protein>
<gene>
    <name evidence="1" type="ORF">AAE02nite_07790</name>
</gene>
<dbReference type="AlphaFoldDB" id="A0A512ATS6"/>
<accession>A0A512ATS6</accession>